<proteinExistence type="predicted"/>
<evidence type="ECO:0000313" key="1">
    <source>
        <dbReference type="EMBL" id="KAI3791489.1"/>
    </source>
</evidence>
<evidence type="ECO:0000313" key="2">
    <source>
        <dbReference type="Proteomes" id="UP001055811"/>
    </source>
</evidence>
<sequence>MESRSQEREHTQIKKKSILVCACSLISASKQKIESRRKLSRLDFGFEGCDFQKLAIEVDPIFASLKQSKSTIPYRGFRSPNQLENSMKCLQGDCDKIEFSGQLHL</sequence>
<protein>
    <submittedName>
        <fullName evidence="1">Uncharacterized protein</fullName>
    </submittedName>
</protein>
<organism evidence="1 2">
    <name type="scientific">Cichorium intybus</name>
    <name type="common">Chicory</name>
    <dbReference type="NCBI Taxonomy" id="13427"/>
    <lineage>
        <taxon>Eukaryota</taxon>
        <taxon>Viridiplantae</taxon>
        <taxon>Streptophyta</taxon>
        <taxon>Embryophyta</taxon>
        <taxon>Tracheophyta</taxon>
        <taxon>Spermatophyta</taxon>
        <taxon>Magnoliopsida</taxon>
        <taxon>eudicotyledons</taxon>
        <taxon>Gunneridae</taxon>
        <taxon>Pentapetalae</taxon>
        <taxon>asterids</taxon>
        <taxon>campanulids</taxon>
        <taxon>Asterales</taxon>
        <taxon>Asteraceae</taxon>
        <taxon>Cichorioideae</taxon>
        <taxon>Cichorieae</taxon>
        <taxon>Cichoriinae</taxon>
        <taxon>Cichorium</taxon>
    </lineage>
</organism>
<dbReference type="EMBL" id="CM042009">
    <property type="protein sequence ID" value="KAI3791489.1"/>
    <property type="molecule type" value="Genomic_DNA"/>
</dbReference>
<comment type="caution">
    <text evidence="1">The sequence shown here is derived from an EMBL/GenBank/DDBJ whole genome shotgun (WGS) entry which is preliminary data.</text>
</comment>
<gene>
    <name evidence="1" type="ORF">L2E82_05261</name>
</gene>
<reference evidence="2" key="1">
    <citation type="journal article" date="2022" name="Mol. Ecol. Resour.">
        <title>The genomes of chicory, endive, great burdock and yacon provide insights into Asteraceae palaeo-polyploidization history and plant inulin production.</title>
        <authorList>
            <person name="Fan W."/>
            <person name="Wang S."/>
            <person name="Wang H."/>
            <person name="Wang A."/>
            <person name="Jiang F."/>
            <person name="Liu H."/>
            <person name="Zhao H."/>
            <person name="Xu D."/>
            <person name="Zhang Y."/>
        </authorList>
    </citation>
    <scope>NUCLEOTIDE SEQUENCE [LARGE SCALE GENOMIC DNA]</scope>
    <source>
        <strain evidence="2">cv. Punajuju</strain>
    </source>
</reference>
<reference evidence="1 2" key="2">
    <citation type="journal article" date="2022" name="Mol. Ecol. Resour.">
        <title>The genomes of chicory, endive, great burdock and yacon provide insights into Asteraceae paleo-polyploidization history and plant inulin production.</title>
        <authorList>
            <person name="Fan W."/>
            <person name="Wang S."/>
            <person name="Wang H."/>
            <person name="Wang A."/>
            <person name="Jiang F."/>
            <person name="Liu H."/>
            <person name="Zhao H."/>
            <person name="Xu D."/>
            <person name="Zhang Y."/>
        </authorList>
    </citation>
    <scope>NUCLEOTIDE SEQUENCE [LARGE SCALE GENOMIC DNA]</scope>
    <source>
        <strain evidence="2">cv. Punajuju</strain>
        <tissue evidence="1">Leaves</tissue>
    </source>
</reference>
<keyword evidence="2" id="KW-1185">Reference proteome</keyword>
<dbReference type="Proteomes" id="UP001055811">
    <property type="component" value="Linkage Group LG01"/>
</dbReference>
<accession>A0ACB9H6V3</accession>
<name>A0ACB9H6V3_CICIN</name>